<dbReference type="EMBL" id="CP047394">
    <property type="protein sequence ID" value="QHE61275.1"/>
    <property type="molecule type" value="Genomic_DNA"/>
</dbReference>
<feature type="binding site" evidence="14 15">
    <location>
        <position position="80"/>
    </location>
    <ligand>
        <name>a divalent metal cation</name>
        <dbReference type="ChEBI" id="CHEBI:60240"/>
    </ligand>
</feature>
<evidence type="ECO:0000256" key="7">
    <source>
        <dbReference type="ARBA" id="ARBA00019179"/>
    </source>
</evidence>
<dbReference type="HAMAP" id="MF_00052_B">
    <property type="entry name" value="RNase_HII_B"/>
    <property type="match status" value="1"/>
</dbReference>
<dbReference type="InterPro" id="IPR001352">
    <property type="entry name" value="RNase_HII/HIII"/>
</dbReference>
<evidence type="ECO:0000313" key="19">
    <source>
        <dbReference type="Proteomes" id="UP000465062"/>
    </source>
</evidence>
<evidence type="ECO:0000256" key="9">
    <source>
        <dbReference type="ARBA" id="ARBA00022722"/>
    </source>
</evidence>
<comment type="similarity">
    <text evidence="5 14 16">Belongs to the RNase HII family.</text>
</comment>
<dbReference type="PROSITE" id="PS51975">
    <property type="entry name" value="RNASE_H_2"/>
    <property type="match status" value="1"/>
</dbReference>
<reference evidence="18 19" key="1">
    <citation type="submission" date="2019-06" db="EMBL/GenBank/DDBJ databases">
        <title>An operon consisting of a P-type ATPase gene and a transcriptional regular gene given the different cadmium resistance in Bacillus vietamensis 151-6 and Bacillus marisflavi 151-25.</title>
        <authorList>
            <person name="Yu X."/>
        </authorList>
    </citation>
    <scope>NUCLEOTIDE SEQUENCE [LARGE SCALE GENOMIC DNA]</scope>
    <source>
        <strain evidence="18 19">151-6</strain>
    </source>
</reference>
<proteinExistence type="inferred from homology"/>
<keyword evidence="8 14" id="KW-0963">Cytoplasm</keyword>
<dbReference type="EC" id="3.1.26.4" evidence="6 14"/>
<comment type="subcellular location">
    <subcellularLocation>
        <location evidence="4 14">Cytoplasm</location>
    </subcellularLocation>
</comment>
<dbReference type="InterPro" id="IPR012337">
    <property type="entry name" value="RNaseH-like_sf"/>
</dbReference>
<dbReference type="PANTHER" id="PTHR10954:SF18">
    <property type="entry name" value="RIBONUCLEASE HII"/>
    <property type="match status" value="1"/>
</dbReference>
<dbReference type="PANTHER" id="PTHR10954">
    <property type="entry name" value="RIBONUCLEASE H2 SUBUNIT A"/>
    <property type="match status" value="1"/>
</dbReference>
<dbReference type="Proteomes" id="UP000465062">
    <property type="component" value="Chromosome"/>
</dbReference>
<evidence type="ECO:0000256" key="14">
    <source>
        <dbReference type="HAMAP-Rule" id="MF_00052"/>
    </source>
</evidence>
<evidence type="ECO:0000256" key="5">
    <source>
        <dbReference type="ARBA" id="ARBA00007383"/>
    </source>
</evidence>
<keyword evidence="10 14" id="KW-0479">Metal-binding</keyword>
<evidence type="ECO:0000256" key="10">
    <source>
        <dbReference type="ARBA" id="ARBA00022723"/>
    </source>
</evidence>
<evidence type="ECO:0000256" key="4">
    <source>
        <dbReference type="ARBA" id="ARBA00004496"/>
    </source>
</evidence>
<evidence type="ECO:0000256" key="2">
    <source>
        <dbReference type="ARBA" id="ARBA00001946"/>
    </source>
</evidence>
<dbReference type="GO" id="GO:0004523">
    <property type="term" value="F:RNA-DNA hybrid ribonuclease activity"/>
    <property type="evidence" value="ECO:0007669"/>
    <property type="project" value="UniProtKB-UniRule"/>
</dbReference>
<feature type="domain" description="RNase H type-2" evidence="17">
    <location>
        <begin position="73"/>
        <end position="260"/>
    </location>
</feature>
<keyword evidence="12 14" id="KW-0378">Hydrolase</keyword>
<dbReference type="KEGG" id="bvq:FHE72_09720"/>
<comment type="function">
    <text evidence="3 14 16">Endonuclease that specifically degrades the RNA of RNA-DNA hybrids.</text>
</comment>
<dbReference type="NCBIfam" id="NF000594">
    <property type="entry name" value="PRK00015.1-1"/>
    <property type="match status" value="1"/>
</dbReference>
<evidence type="ECO:0000256" key="11">
    <source>
        <dbReference type="ARBA" id="ARBA00022759"/>
    </source>
</evidence>
<feature type="binding site" evidence="14 15">
    <location>
        <position position="79"/>
    </location>
    <ligand>
        <name>a divalent metal cation</name>
        <dbReference type="ChEBI" id="CHEBI:60240"/>
    </ligand>
</feature>
<evidence type="ECO:0000256" key="12">
    <source>
        <dbReference type="ARBA" id="ARBA00022801"/>
    </source>
</evidence>
<dbReference type="InterPro" id="IPR022898">
    <property type="entry name" value="RNase_HII"/>
</dbReference>
<evidence type="ECO:0000256" key="16">
    <source>
        <dbReference type="RuleBase" id="RU003515"/>
    </source>
</evidence>
<dbReference type="GO" id="GO:0030145">
    <property type="term" value="F:manganese ion binding"/>
    <property type="evidence" value="ECO:0007669"/>
    <property type="project" value="UniProtKB-UniRule"/>
</dbReference>
<dbReference type="RefSeq" id="WP_079531464.1">
    <property type="nucleotide sequence ID" value="NZ_CP047394.1"/>
</dbReference>
<protein>
    <recommendedName>
        <fullName evidence="7 14">Ribonuclease HII</fullName>
        <shortName evidence="14">RNase HII</shortName>
        <ecNumber evidence="6 14">3.1.26.4</ecNumber>
    </recommendedName>
</protein>
<dbReference type="NCBIfam" id="NF000595">
    <property type="entry name" value="PRK00015.1-3"/>
    <property type="match status" value="1"/>
</dbReference>
<evidence type="ECO:0000259" key="17">
    <source>
        <dbReference type="PROSITE" id="PS51975"/>
    </source>
</evidence>
<evidence type="ECO:0000256" key="1">
    <source>
        <dbReference type="ARBA" id="ARBA00000077"/>
    </source>
</evidence>
<dbReference type="SUPFAM" id="SSF53098">
    <property type="entry name" value="Ribonuclease H-like"/>
    <property type="match status" value="1"/>
</dbReference>
<dbReference type="GO" id="GO:0003723">
    <property type="term" value="F:RNA binding"/>
    <property type="evidence" value="ECO:0007669"/>
    <property type="project" value="UniProtKB-UniRule"/>
</dbReference>
<feature type="binding site" evidence="14 15">
    <location>
        <position position="171"/>
    </location>
    <ligand>
        <name>a divalent metal cation</name>
        <dbReference type="ChEBI" id="CHEBI:60240"/>
    </ligand>
</feature>
<dbReference type="AlphaFoldDB" id="A0A6I6UEM2"/>
<evidence type="ECO:0000256" key="8">
    <source>
        <dbReference type="ARBA" id="ARBA00022490"/>
    </source>
</evidence>
<sequence>MTKVHRTISEIKQLIGTLKESDPILEELKLDERKGVQKLLLQIERERKKQAKEKKEFQDLTRYEEELRLQGFTRIAGIDEVGRGPLAGPVVTAAVILPQDFYLAGLNDSKKLSEGKREEYYEYIQHHAISIGVGMVHAEEIDSINIYQATKKAMNEAIVKLPVQPDYLLIDAMKIVSPYPSQSIIKGDSKSISIAAASIIAKVTRDRMMKEYAEKYPGYAFEKNAGYGTKDHLIGLEQLGVTTLHRKSFAPVKELLQIKG</sequence>
<keyword evidence="11 14" id="KW-0255">Endonuclease</keyword>
<dbReference type="GO" id="GO:0043137">
    <property type="term" value="P:DNA replication, removal of RNA primer"/>
    <property type="evidence" value="ECO:0007669"/>
    <property type="project" value="TreeGrafter"/>
</dbReference>
<keyword evidence="9 14" id="KW-0540">Nuclease</keyword>
<evidence type="ECO:0000256" key="6">
    <source>
        <dbReference type="ARBA" id="ARBA00012180"/>
    </source>
</evidence>
<comment type="cofactor">
    <cofactor evidence="14 15">
        <name>Mn(2+)</name>
        <dbReference type="ChEBI" id="CHEBI:29035"/>
    </cofactor>
    <cofactor evidence="14 15">
        <name>Mg(2+)</name>
        <dbReference type="ChEBI" id="CHEBI:18420"/>
    </cofactor>
    <text evidence="14 15">Manganese or magnesium. Binds 1 divalent metal ion per monomer in the absence of substrate. May bind a second metal ion after substrate binding.</text>
</comment>
<dbReference type="Pfam" id="PF01351">
    <property type="entry name" value="RNase_HII"/>
    <property type="match status" value="1"/>
</dbReference>
<dbReference type="GO" id="GO:0005737">
    <property type="term" value="C:cytoplasm"/>
    <property type="evidence" value="ECO:0007669"/>
    <property type="project" value="UniProtKB-SubCell"/>
</dbReference>
<evidence type="ECO:0000256" key="15">
    <source>
        <dbReference type="PROSITE-ProRule" id="PRU01319"/>
    </source>
</evidence>
<dbReference type="Gene3D" id="3.30.420.10">
    <property type="entry name" value="Ribonuclease H-like superfamily/Ribonuclease H"/>
    <property type="match status" value="1"/>
</dbReference>
<dbReference type="GO" id="GO:0006298">
    <property type="term" value="P:mismatch repair"/>
    <property type="evidence" value="ECO:0007669"/>
    <property type="project" value="TreeGrafter"/>
</dbReference>
<dbReference type="InterPro" id="IPR036397">
    <property type="entry name" value="RNaseH_sf"/>
</dbReference>
<dbReference type="CDD" id="cd07182">
    <property type="entry name" value="RNase_HII_bacteria_HII_like"/>
    <property type="match status" value="1"/>
</dbReference>
<dbReference type="InterPro" id="IPR024567">
    <property type="entry name" value="RNase_HII/HIII_dom"/>
</dbReference>
<evidence type="ECO:0000256" key="3">
    <source>
        <dbReference type="ARBA" id="ARBA00004065"/>
    </source>
</evidence>
<dbReference type="GO" id="GO:0032299">
    <property type="term" value="C:ribonuclease H2 complex"/>
    <property type="evidence" value="ECO:0007669"/>
    <property type="project" value="TreeGrafter"/>
</dbReference>
<dbReference type="FunFam" id="3.30.420.10:FF:000006">
    <property type="entry name" value="Ribonuclease HII"/>
    <property type="match status" value="1"/>
</dbReference>
<comment type="cofactor">
    <cofactor evidence="2">
        <name>Mg(2+)</name>
        <dbReference type="ChEBI" id="CHEBI:18420"/>
    </cofactor>
</comment>
<accession>A0A6I6UEM2</accession>
<name>A0A6I6UEM2_9BACI</name>
<gene>
    <name evidence="14" type="primary">rnhB</name>
    <name evidence="18" type="ORF">FHE72_09720</name>
</gene>
<evidence type="ECO:0000256" key="13">
    <source>
        <dbReference type="ARBA" id="ARBA00023211"/>
    </source>
</evidence>
<evidence type="ECO:0000313" key="18">
    <source>
        <dbReference type="EMBL" id="QHE61275.1"/>
    </source>
</evidence>
<comment type="catalytic activity">
    <reaction evidence="1 14 15 16">
        <text>Endonucleolytic cleavage to 5'-phosphomonoester.</text>
        <dbReference type="EC" id="3.1.26.4"/>
    </reaction>
</comment>
<organism evidence="18 19">
    <name type="scientific">Rossellomorea vietnamensis</name>
    <dbReference type="NCBI Taxonomy" id="218284"/>
    <lineage>
        <taxon>Bacteria</taxon>
        <taxon>Bacillati</taxon>
        <taxon>Bacillota</taxon>
        <taxon>Bacilli</taxon>
        <taxon>Bacillales</taxon>
        <taxon>Bacillaceae</taxon>
        <taxon>Rossellomorea</taxon>
    </lineage>
</organism>
<keyword evidence="13 14" id="KW-0464">Manganese</keyword>